<feature type="region of interest" description="Disordered" evidence="1">
    <location>
        <begin position="423"/>
        <end position="510"/>
    </location>
</feature>
<feature type="compositionally biased region" description="Basic residues" evidence="1">
    <location>
        <begin position="858"/>
        <end position="872"/>
    </location>
</feature>
<feature type="compositionally biased region" description="Polar residues" evidence="1">
    <location>
        <begin position="138"/>
        <end position="153"/>
    </location>
</feature>
<name>A0A1Y2ARM8_9TREE</name>
<feature type="compositionally biased region" description="Polar residues" evidence="1">
    <location>
        <begin position="780"/>
        <end position="793"/>
    </location>
</feature>
<keyword evidence="3" id="KW-1185">Reference proteome</keyword>
<evidence type="ECO:0008006" key="4">
    <source>
        <dbReference type="Google" id="ProtNLM"/>
    </source>
</evidence>
<feature type="region of interest" description="Disordered" evidence="1">
    <location>
        <begin position="207"/>
        <end position="259"/>
    </location>
</feature>
<dbReference type="EMBL" id="MCFC01000060">
    <property type="protein sequence ID" value="ORY25182.1"/>
    <property type="molecule type" value="Genomic_DNA"/>
</dbReference>
<dbReference type="Proteomes" id="UP000193986">
    <property type="component" value="Unassembled WGS sequence"/>
</dbReference>
<comment type="caution">
    <text evidence="2">The sequence shown here is derived from an EMBL/GenBank/DDBJ whole genome shotgun (WGS) entry which is preliminary data.</text>
</comment>
<feature type="compositionally biased region" description="Polar residues" evidence="1">
    <location>
        <begin position="215"/>
        <end position="228"/>
    </location>
</feature>
<proteinExistence type="predicted"/>
<dbReference type="OrthoDB" id="2576621at2759"/>
<feature type="compositionally biased region" description="Basic and acidic residues" evidence="1">
    <location>
        <begin position="824"/>
        <end position="857"/>
    </location>
</feature>
<feature type="compositionally biased region" description="Polar residues" evidence="1">
    <location>
        <begin position="169"/>
        <end position="190"/>
    </location>
</feature>
<sequence length="872" mass="95660">MSSAGPGEQAWIQSELGKRPLQPNQSAEDWLLWRAKVGEGMDEAQAWDFVVAQRAPNNEMDWQLPVGDGMEVDPGYWYQQDMSLLPQQDYGFAQLRQHDAYPIHHSPVGGTQHGYVSMQDILPLPTAPFQYDNAPGPSRSTSASPFPSDTAESAQIEARPTDNAVLKQPSENSSPFESLTVPSEQLASSASKSHLAVVSPLGRKHRLLPTGQFPVPQSNRNRFDSSSIDRPPSEEMRRPSGPTTSSETPRPVLPPPKPPAPVISMASTIRQLLAPDALKTGRPMSLFKYLKNKVVGGEILPPDFVPQPDELREILVALRGYAPDDYLKSMADNEKCVIVISRWLRAFLKEPEKWAPAIAPLLLLLARTDMAVNYITDFKIGKLAKQVSDKVSASNLANKEGIMNAFDRYQRWCKEKLFPAKRTIAPKDEGSPTSKRRKLEDGPSKPIAEVRPVISAAPSGPSKPRPAIPTTATSSRPVPVRRDQPSKTDMSFFGTPAASSSSAVKPRPKLPEFKKRDPAIVPIAAASSSKNSLLSSIMSSASAGLPSTTPAVIAGPTMPQLTEQKAKLNKKGHAVRFRDLILDGGALEEVRLFKEEPHELEPAPWRSEDGTHGLSAHQLDVDEGKALRSHEAEQESIEWHAPEPLDLSAVPDLPQVPLRTPEVEAQEQRERGILAVNLAPGHLPVSASEDGVRVVEYGAGTRIFDPPSNAGFIPAATAVPVAPVNLNELLGRIDTSALASVQLQPPPPPQPQVAYDYQQQPYGQYQGYNRYDSAPADQYSGWSQPASSSQPYNAETRPAWHAQDGYDRDPGYGERGYNRPNDNGWDRTAVEGRGGSEQRGRGEWRRGGRRDEGDDKRSRPHNKNKPYRTGRK</sequence>
<feature type="region of interest" description="Disordered" evidence="1">
    <location>
        <begin position="1"/>
        <end position="22"/>
    </location>
</feature>
<dbReference type="InParanoid" id="A0A1Y2ARM8"/>
<feature type="region of interest" description="Disordered" evidence="1">
    <location>
        <begin position="127"/>
        <end position="190"/>
    </location>
</feature>
<dbReference type="AlphaFoldDB" id="A0A1Y2ARM8"/>
<evidence type="ECO:0000313" key="3">
    <source>
        <dbReference type="Proteomes" id="UP000193986"/>
    </source>
</evidence>
<gene>
    <name evidence="2" type="ORF">BCR39DRAFT_544991</name>
</gene>
<organism evidence="2 3">
    <name type="scientific">Naematelia encephala</name>
    <dbReference type="NCBI Taxonomy" id="71784"/>
    <lineage>
        <taxon>Eukaryota</taxon>
        <taxon>Fungi</taxon>
        <taxon>Dikarya</taxon>
        <taxon>Basidiomycota</taxon>
        <taxon>Agaricomycotina</taxon>
        <taxon>Tremellomycetes</taxon>
        <taxon>Tremellales</taxon>
        <taxon>Naemateliaceae</taxon>
        <taxon>Naematelia</taxon>
    </lineage>
</organism>
<evidence type="ECO:0000256" key="1">
    <source>
        <dbReference type="SAM" id="MobiDB-lite"/>
    </source>
</evidence>
<dbReference type="STRING" id="71784.A0A1Y2ARM8"/>
<protein>
    <recommendedName>
        <fullName evidence="4">TFIIS N-terminal domain-containing protein</fullName>
    </recommendedName>
</protein>
<accession>A0A1Y2ARM8</accession>
<feature type="region of interest" description="Disordered" evidence="1">
    <location>
        <begin position="765"/>
        <end position="872"/>
    </location>
</feature>
<reference evidence="2 3" key="1">
    <citation type="submission" date="2016-07" db="EMBL/GenBank/DDBJ databases">
        <title>Pervasive Adenine N6-methylation of Active Genes in Fungi.</title>
        <authorList>
            <consortium name="DOE Joint Genome Institute"/>
            <person name="Mondo S.J."/>
            <person name="Dannebaum R.O."/>
            <person name="Kuo R.C."/>
            <person name="Labutti K."/>
            <person name="Haridas S."/>
            <person name="Kuo A."/>
            <person name="Salamov A."/>
            <person name="Ahrendt S.R."/>
            <person name="Lipzen A."/>
            <person name="Sullivan W."/>
            <person name="Andreopoulos W.B."/>
            <person name="Clum A."/>
            <person name="Lindquist E."/>
            <person name="Daum C."/>
            <person name="Ramamoorthy G.K."/>
            <person name="Gryganskyi A."/>
            <person name="Culley D."/>
            <person name="Magnuson J.K."/>
            <person name="James T.Y."/>
            <person name="O'Malley M.A."/>
            <person name="Stajich J.E."/>
            <person name="Spatafora J.W."/>
            <person name="Visel A."/>
            <person name="Grigoriev I.V."/>
        </authorList>
    </citation>
    <scope>NUCLEOTIDE SEQUENCE [LARGE SCALE GENOMIC DNA]</scope>
    <source>
        <strain evidence="2 3">68-887.2</strain>
    </source>
</reference>
<evidence type="ECO:0000313" key="2">
    <source>
        <dbReference type="EMBL" id="ORY25182.1"/>
    </source>
</evidence>